<dbReference type="EMBL" id="LT962688">
    <property type="protein sequence ID" value="SOR26760.1"/>
    <property type="molecule type" value="Genomic_DNA"/>
</dbReference>
<gene>
    <name evidence="1" type="ORF">TK0001_0158</name>
</gene>
<dbReference type="Proteomes" id="UP000233769">
    <property type="component" value="Chromosome tk0001"/>
</dbReference>
<protein>
    <submittedName>
        <fullName evidence="1">Uncharacterized protein</fullName>
    </submittedName>
</protein>
<dbReference type="InterPro" id="IPR036590">
    <property type="entry name" value="SRAP-like"/>
</dbReference>
<name>A0A2N9AHX6_METEX</name>
<accession>A0A2N9AHX6</accession>
<evidence type="ECO:0000313" key="2">
    <source>
        <dbReference type="Proteomes" id="UP000233769"/>
    </source>
</evidence>
<evidence type="ECO:0000313" key="1">
    <source>
        <dbReference type="EMBL" id="SOR26760.1"/>
    </source>
</evidence>
<sequence length="49" mass="5398">MPGVFPDQIAPVVLGGKVRRELTMMRWGIPGPKTYGKQSVTNVHCWMGA</sequence>
<dbReference type="SUPFAM" id="SSF143081">
    <property type="entry name" value="BB1717-like"/>
    <property type="match status" value="1"/>
</dbReference>
<reference evidence="2" key="1">
    <citation type="submission" date="2017-10" db="EMBL/GenBank/DDBJ databases">
        <authorList>
            <person name="Regsiter A."/>
            <person name="William W."/>
        </authorList>
    </citation>
    <scope>NUCLEOTIDE SEQUENCE [LARGE SCALE GENOMIC DNA]</scope>
</reference>
<organism evidence="1 2">
    <name type="scientific">Methylorubrum extorquens</name>
    <name type="common">Methylobacterium dichloromethanicum</name>
    <name type="synonym">Methylobacterium extorquens</name>
    <dbReference type="NCBI Taxonomy" id="408"/>
    <lineage>
        <taxon>Bacteria</taxon>
        <taxon>Pseudomonadati</taxon>
        <taxon>Pseudomonadota</taxon>
        <taxon>Alphaproteobacteria</taxon>
        <taxon>Hyphomicrobiales</taxon>
        <taxon>Methylobacteriaceae</taxon>
        <taxon>Methylorubrum</taxon>
    </lineage>
</organism>
<dbReference type="AlphaFoldDB" id="A0A2N9AHX6"/>
<proteinExistence type="predicted"/>
<dbReference type="Gene3D" id="3.90.1680.20">
    <property type="match status" value="1"/>
</dbReference>